<gene>
    <name evidence="2" type="ORF">SAMN02745977_01716</name>
</gene>
<feature type="signal peptide" evidence="1">
    <location>
        <begin position="1"/>
        <end position="24"/>
    </location>
</feature>
<dbReference type="EMBL" id="FOCW01000004">
    <property type="protein sequence ID" value="SEN66034.1"/>
    <property type="molecule type" value="Genomic_DNA"/>
</dbReference>
<dbReference type="OrthoDB" id="8929305at2"/>
<reference evidence="2 3" key="1">
    <citation type="submission" date="2016-10" db="EMBL/GenBank/DDBJ databases">
        <authorList>
            <person name="de Groot N.N."/>
        </authorList>
    </citation>
    <scope>NUCLEOTIDE SEQUENCE [LARGE SCALE GENOMIC DNA]</scope>
    <source>
        <strain evidence="2 3">DSM 15123</strain>
    </source>
</reference>
<dbReference type="Pfam" id="PF13211">
    <property type="entry name" value="DUF4019"/>
    <property type="match status" value="1"/>
</dbReference>
<accession>A0A1H8IC61</accession>
<protein>
    <recommendedName>
        <fullName evidence="4">DUF4019 domain-containing protein</fullName>
    </recommendedName>
</protein>
<dbReference type="AlphaFoldDB" id="A0A1H8IC61"/>
<dbReference type="STRING" id="1121117.SAMN02745977_01716"/>
<dbReference type="Proteomes" id="UP000199531">
    <property type="component" value="Unassembled WGS sequence"/>
</dbReference>
<dbReference type="InterPro" id="IPR025091">
    <property type="entry name" value="DUF4019"/>
</dbReference>
<keyword evidence="3" id="KW-1185">Reference proteome</keyword>
<evidence type="ECO:0000256" key="1">
    <source>
        <dbReference type="SAM" id="SignalP"/>
    </source>
</evidence>
<proteinExistence type="predicted"/>
<name>A0A1H8IC61_9BURK</name>
<evidence type="ECO:0000313" key="2">
    <source>
        <dbReference type="EMBL" id="SEN66034.1"/>
    </source>
</evidence>
<dbReference type="RefSeq" id="WP_159430738.1">
    <property type="nucleotide sequence ID" value="NZ_FOCW01000004.1"/>
</dbReference>
<evidence type="ECO:0000313" key="3">
    <source>
        <dbReference type="Proteomes" id="UP000199531"/>
    </source>
</evidence>
<feature type="chain" id="PRO_5011709053" description="DUF4019 domain-containing protein" evidence="1">
    <location>
        <begin position="25"/>
        <end position="153"/>
    </location>
</feature>
<evidence type="ECO:0008006" key="4">
    <source>
        <dbReference type="Google" id="ProtNLM"/>
    </source>
</evidence>
<keyword evidence="1" id="KW-0732">Signal</keyword>
<organism evidence="2 3">
    <name type="scientific">Brachymonas denitrificans DSM 15123</name>
    <dbReference type="NCBI Taxonomy" id="1121117"/>
    <lineage>
        <taxon>Bacteria</taxon>
        <taxon>Pseudomonadati</taxon>
        <taxon>Pseudomonadota</taxon>
        <taxon>Betaproteobacteria</taxon>
        <taxon>Burkholderiales</taxon>
        <taxon>Comamonadaceae</taxon>
        <taxon>Brachymonas</taxon>
    </lineage>
</organism>
<sequence>MCASTLLRFGPAAVLAAMLVPAQAQPGFQANDPNTFVNAAQAALNDMSQGKAEDIWKEASAEMKKIDKRSAFVKNSAERYKDVGPAQQRVWVAINRLVMPQPAKDAKGPQPPAGQYVNVTFLSQFANNRSGFERVTYFLDPDGQWRVMGFALR</sequence>